<dbReference type="STRING" id="387005.A0A183HXB5"/>
<dbReference type="AlphaFoldDB" id="A0A183HXB5"/>
<dbReference type="Proteomes" id="UP000267606">
    <property type="component" value="Unassembled WGS sequence"/>
</dbReference>
<evidence type="ECO:0000313" key="3">
    <source>
        <dbReference type="WBParaSite" id="OFLC_0001212701-mRNA-1"/>
    </source>
</evidence>
<reference evidence="1 2" key="2">
    <citation type="submission" date="2018-11" db="EMBL/GenBank/DDBJ databases">
        <authorList>
            <consortium name="Pathogen Informatics"/>
        </authorList>
    </citation>
    <scope>NUCLEOTIDE SEQUENCE [LARGE SCALE GENOMIC DNA]</scope>
</reference>
<keyword evidence="2" id="KW-1185">Reference proteome</keyword>
<evidence type="ECO:0000313" key="2">
    <source>
        <dbReference type="Proteomes" id="UP000267606"/>
    </source>
</evidence>
<name>A0A183HXB5_9BILA</name>
<gene>
    <name evidence="1" type="ORF">OFLC_LOCUS12123</name>
</gene>
<dbReference type="EMBL" id="UZAJ01018414">
    <property type="protein sequence ID" value="VDO82102.1"/>
    <property type="molecule type" value="Genomic_DNA"/>
</dbReference>
<proteinExistence type="predicted"/>
<dbReference type="WBParaSite" id="OFLC_0001212701-mRNA-1">
    <property type="protein sequence ID" value="OFLC_0001212701-mRNA-1"/>
    <property type="gene ID" value="OFLC_0001212701"/>
</dbReference>
<reference evidence="3" key="1">
    <citation type="submission" date="2016-06" db="UniProtKB">
        <authorList>
            <consortium name="WormBaseParasite"/>
        </authorList>
    </citation>
    <scope>IDENTIFICATION</scope>
</reference>
<organism evidence="3">
    <name type="scientific">Onchocerca flexuosa</name>
    <dbReference type="NCBI Taxonomy" id="387005"/>
    <lineage>
        <taxon>Eukaryota</taxon>
        <taxon>Metazoa</taxon>
        <taxon>Ecdysozoa</taxon>
        <taxon>Nematoda</taxon>
        <taxon>Chromadorea</taxon>
        <taxon>Rhabditida</taxon>
        <taxon>Spirurina</taxon>
        <taxon>Spiruromorpha</taxon>
        <taxon>Filarioidea</taxon>
        <taxon>Onchocercidae</taxon>
        <taxon>Onchocerca</taxon>
    </lineage>
</organism>
<evidence type="ECO:0000313" key="1">
    <source>
        <dbReference type="EMBL" id="VDO82102.1"/>
    </source>
</evidence>
<accession>A0A183HXB5</accession>
<protein>
    <submittedName>
        <fullName evidence="1 3">Uncharacterized protein</fullName>
    </submittedName>
</protein>
<sequence length="89" mass="10338">MILEKYPPEVLRNEDSDQNLVLNQRDISNSLKQSAESNVGERINHPTDIDKNDVKKGIVKRQMPQELTLTEKEIDEHRHHHVKGAINFN</sequence>